<feature type="transmembrane region" description="Helical" evidence="1">
    <location>
        <begin position="1664"/>
        <end position="1687"/>
    </location>
</feature>
<organism evidence="3 4">
    <name type="scientific">Paramecium octaurelia</name>
    <dbReference type="NCBI Taxonomy" id="43137"/>
    <lineage>
        <taxon>Eukaryota</taxon>
        <taxon>Sar</taxon>
        <taxon>Alveolata</taxon>
        <taxon>Ciliophora</taxon>
        <taxon>Intramacronucleata</taxon>
        <taxon>Oligohymenophorea</taxon>
        <taxon>Peniculida</taxon>
        <taxon>Parameciidae</taxon>
        <taxon>Paramecium</taxon>
    </lineage>
</organism>
<evidence type="ECO:0000313" key="4">
    <source>
        <dbReference type="Proteomes" id="UP000683925"/>
    </source>
</evidence>
<gene>
    <name evidence="3" type="ORF">POCTA_138.1.T1170046</name>
</gene>
<keyword evidence="2" id="KW-0732">Signal</keyword>
<proteinExistence type="predicted"/>
<keyword evidence="4" id="KW-1185">Reference proteome</keyword>
<evidence type="ECO:0000256" key="1">
    <source>
        <dbReference type="SAM" id="Phobius"/>
    </source>
</evidence>
<dbReference type="OrthoDB" id="300640at2759"/>
<keyword evidence="1" id="KW-0472">Membrane</keyword>
<dbReference type="Proteomes" id="UP000683925">
    <property type="component" value="Unassembled WGS sequence"/>
</dbReference>
<dbReference type="OMA" id="QFIWGFF"/>
<keyword evidence="1" id="KW-0812">Transmembrane</keyword>
<evidence type="ECO:0000313" key="3">
    <source>
        <dbReference type="EMBL" id="CAD8198517.1"/>
    </source>
</evidence>
<feature type="chain" id="PRO_5035806651" description="Transmembrane protein" evidence="2">
    <location>
        <begin position="20"/>
        <end position="1697"/>
    </location>
</feature>
<evidence type="ECO:0008006" key="5">
    <source>
        <dbReference type="Google" id="ProtNLM"/>
    </source>
</evidence>
<evidence type="ECO:0000256" key="2">
    <source>
        <dbReference type="SAM" id="SignalP"/>
    </source>
</evidence>
<comment type="caution">
    <text evidence="3">The sequence shown here is derived from an EMBL/GenBank/DDBJ whole genome shotgun (WGS) entry which is preliminary data.</text>
</comment>
<protein>
    <recommendedName>
        <fullName evidence="5">Transmembrane protein</fullName>
    </recommendedName>
</protein>
<feature type="signal peptide" evidence="2">
    <location>
        <begin position="1"/>
        <end position="19"/>
    </location>
</feature>
<keyword evidence="1" id="KW-1133">Transmembrane helix</keyword>
<accession>A0A8S1XBJ4</accession>
<name>A0A8S1XBJ4_PAROT</name>
<dbReference type="EMBL" id="CAJJDP010000117">
    <property type="protein sequence ID" value="CAD8198517.1"/>
    <property type="molecule type" value="Genomic_DNA"/>
</dbReference>
<reference evidence="3" key="1">
    <citation type="submission" date="2021-01" db="EMBL/GenBank/DDBJ databases">
        <authorList>
            <consortium name="Genoscope - CEA"/>
            <person name="William W."/>
        </authorList>
    </citation>
    <scope>NUCLEOTIDE SEQUENCE</scope>
</reference>
<sequence>MQFILRLGFALGLLFETLSQTCRLKNTEYNLLTIVSGETFRLPLNDYFVGDGLEYSILPSEGSFNLNQPEMGQGTIEGTIISSTSSTYNNNPYIQGKYSYALVQQGNSNYTIYKSSLSTSSYDVEFASITSGTCYSINYMLEKVVLTCSEQGSNYLQYIFYPESGQQNATFVTDDAIKITPGSYVTTQISGQYIVTLMNVGTFQNGTYSVISTNISAFQYSESPNGESQLLGMSLPVILSNNSQQITDFYTGISVNQNGILFVSTYYSGFMAVNLLDIETVAKHFNPFGVGTLGVSSFKLDYNNDLFYVATWSNEGLIISEFHEKVVNVGPAAYARLIGYLQANFIVSTQIPLTQMFSTQVFMNSRFIIVSNSNGISVYPSLLNSINEWKLLYYYNTSVQSAAFDYSNNILLAVSGQNVTTYFFTNPTLTISNLSVNTAIQNITINARFNMYEYQRNFTCASLMLYYNVTSSEYQLSIFNTYLANTTKQTFVQWGPLFQLSLGSFQYVNINKMLIGPAIIAGLPTTQQAYSNFDIQFSNVLSTPQINSPFRINQNLIGVQKILYSQTFYDAPFLQNYHYKGSFTDNYLQLVQVSNYVALFQCAALENLPCFLIANIAVKDILIEQFALSLSANNSLNVAYMWNDYDIKEKTTIGKTTICMLDYPYEAFYQICKTINYSLDQANSSKAIHIGLIQNSFFMLYSYSIGNGKEVTKFSALNILQLLTSDANFTALSSFQTFALNDENIIITSFTFNVLAYGNIIFLNTLNTTEADQGIYSYYVMALNYNVAYQSSSTDYTYMLLEIGFAQTYTSTTKVVQTLQLTIEGMYRLIIDNLGQSKITFYPRTELLPLFIQQRYQEVIPNVLIYGIELYLYGAQKIVQTAASARFLYIMVQPSNQNTYQIYVYRNTPSIQNALYYVISSSPNDQIVNAPFSVVSAAQYDGIVFKSKGNDGYSNSFLLNEYEFIAECNLNSNFLEQTEYSYIIFKASSLLQTSILQESAQEYWATFQSVNLISFVKEASTLADGLTISTQGYTQLDPRGFFIGNTQSFQLTNGTNPSSYYYFDIASPVERQPQTQNFQFPVTAVSAYMAFQNPQGGQLQTQYWFTFVQTNRLVYVTPYIYYNPPEDFVDNSTVKIDYPLIYKLPILDISPNSQRCPLIFVDAYSKGVVSVCGTNINNKFAASFTLFNTLTQEVQETKIILLEEAFPTLGEQNSTNNGTYYLSSATYLDIGVVVLQFQYNYNFGSAPPTIIILSFLYTSNLIRRIASYPSNPSVYYYQFIQPIQTIFQVPNNTQPNQYSVAVIQITTEYLGGLNQNLTLNPVSQIMFSYICVSEIYEACLMQYPQIPNSIATSSEVVIAVTPENNLSSIFRTNANVSFSLSNPLISFTTNDNNFQLLNLISVYTKNSVQQIIQAGSPIIQYNAVSVIPIIAVSQGTAYVFNLEFQFANGEYLQSKYACTLLGLSNKNRILQVSASSSNTGQYQVVAIVANPTATNNNQVTLLNYGFINQQCNINYTPQDNDPIIVRQGVEVIVTAIGSTTYISTESNPILALMQPSSIDNQPVAEVARTLISDNQVITLLDTSPYLTIQAYPNYNIKGGVTLNSSGIISNVTEPLVTSISAMSIQTYINNQMVSGKGGSTIFNFTINKIPINPQFPDSVWDRKLWGQFIWGFFMFVIIFGVVGYLFYKSQPLPYDRL</sequence>